<dbReference type="Pfam" id="PF00205">
    <property type="entry name" value="TPP_enzyme_M"/>
    <property type="match status" value="1"/>
</dbReference>
<dbReference type="Gene3D" id="3.40.50.970">
    <property type="match status" value="2"/>
</dbReference>
<dbReference type="InterPro" id="IPR029061">
    <property type="entry name" value="THDP-binding"/>
</dbReference>
<dbReference type="GO" id="GO:0003984">
    <property type="term" value="F:acetolactate synthase activity"/>
    <property type="evidence" value="ECO:0007669"/>
    <property type="project" value="TreeGrafter"/>
</dbReference>
<evidence type="ECO:0008006" key="9">
    <source>
        <dbReference type="Google" id="ProtNLM"/>
    </source>
</evidence>
<dbReference type="FunFam" id="3.40.50.970:FF:000007">
    <property type="entry name" value="Acetolactate synthase"/>
    <property type="match status" value="1"/>
</dbReference>
<name>A0A1F8DXN8_9BACT</name>
<comment type="similarity">
    <text evidence="1 3">Belongs to the TPP enzyme family.</text>
</comment>
<gene>
    <name evidence="7" type="ORF">A2372_02810</name>
</gene>
<feature type="domain" description="Thiamine pyrophosphate enzyme N-terminal TPP-binding" evidence="6">
    <location>
        <begin position="1"/>
        <end position="123"/>
    </location>
</feature>
<dbReference type="Pfam" id="PF02775">
    <property type="entry name" value="TPP_enzyme_C"/>
    <property type="match status" value="1"/>
</dbReference>
<dbReference type="InterPro" id="IPR045229">
    <property type="entry name" value="TPP_enz"/>
</dbReference>
<dbReference type="InterPro" id="IPR011766">
    <property type="entry name" value="TPP_enzyme_TPP-bd"/>
</dbReference>
<evidence type="ECO:0000256" key="1">
    <source>
        <dbReference type="ARBA" id="ARBA00007812"/>
    </source>
</evidence>
<dbReference type="GO" id="GO:0000287">
    <property type="term" value="F:magnesium ion binding"/>
    <property type="evidence" value="ECO:0007669"/>
    <property type="project" value="InterPro"/>
</dbReference>
<dbReference type="InterPro" id="IPR012001">
    <property type="entry name" value="Thiamin_PyroP_enz_TPP-bd_dom"/>
</dbReference>
<dbReference type="GO" id="GO:0050660">
    <property type="term" value="F:flavin adenine dinucleotide binding"/>
    <property type="evidence" value="ECO:0007669"/>
    <property type="project" value="TreeGrafter"/>
</dbReference>
<reference evidence="7 8" key="1">
    <citation type="journal article" date="2016" name="Nat. Commun.">
        <title>Thousands of microbial genomes shed light on interconnected biogeochemical processes in an aquifer system.</title>
        <authorList>
            <person name="Anantharaman K."/>
            <person name="Brown C.T."/>
            <person name="Hug L.A."/>
            <person name="Sharon I."/>
            <person name="Castelle C.J."/>
            <person name="Probst A.J."/>
            <person name="Thomas B.C."/>
            <person name="Singh A."/>
            <person name="Wilkins M.J."/>
            <person name="Karaoz U."/>
            <person name="Brodie E.L."/>
            <person name="Williams K.H."/>
            <person name="Hubbard S.S."/>
            <person name="Banfield J.F."/>
        </authorList>
    </citation>
    <scope>NUCLEOTIDE SEQUENCE [LARGE SCALE GENOMIC DNA]</scope>
</reference>
<dbReference type="CDD" id="cd00568">
    <property type="entry name" value="TPP_enzymes"/>
    <property type="match status" value="1"/>
</dbReference>
<feature type="domain" description="Thiamine pyrophosphate enzyme TPP-binding" evidence="5">
    <location>
        <begin position="395"/>
        <end position="542"/>
    </location>
</feature>
<feature type="domain" description="Thiamine pyrophosphate enzyme central" evidence="4">
    <location>
        <begin position="209"/>
        <end position="343"/>
    </location>
</feature>
<dbReference type="SUPFAM" id="SSF52518">
    <property type="entry name" value="Thiamin diphosphate-binding fold (THDP-binding)"/>
    <property type="match status" value="2"/>
</dbReference>
<organism evidence="7 8">
    <name type="scientific">Candidatus Wolfebacteria bacterium RIFOXYB1_FULL_54_12</name>
    <dbReference type="NCBI Taxonomy" id="1802559"/>
    <lineage>
        <taxon>Bacteria</taxon>
        <taxon>Candidatus Wolfeibacteriota</taxon>
    </lineage>
</organism>
<dbReference type="PANTHER" id="PTHR18968:SF142">
    <property type="entry name" value="ACETOLACTATE SYNTHASE"/>
    <property type="match status" value="1"/>
</dbReference>
<evidence type="ECO:0000259" key="5">
    <source>
        <dbReference type="Pfam" id="PF02775"/>
    </source>
</evidence>
<dbReference type="GO" id="GO:0009097">
    <property type="term" value="P:isoleucine biosynthetic process"/>
    <property type="evidence" value="ECO:0007669"/>
    <property type="project" value="TreeGrafter"/>
</dbReference>
<evidence type="ECO:0000313" key="7">
    <source>
        <dbReference type="EMBL" id="OGM93304.1"/>
    </source>
</evidence>
<evidence type="ECO:0000313" key="8">
    <source>
        <dbReference type="Proteomes" id="UP000176422"/>
    </source>
</evidence>
<dbReference type="SUPFAM" id="SSF52467">
    <property type="entry name" value="DHS-like NAD/FAD-binding domain"/>
    <property type="match status" value="1"/>
</dbReference>
<dbReference type="GO" id="GO:0030976">
    <property type="term" value="F:thiamine pyrophosphate binding"/>
    <property type="evidence" value="ECO:0007669"/>
    <property type="project" value="InterPro"/>
</dbReference>
<evidence type="ECO:0000256" key="2">
    <source>
        <dbReference type="ARBA" id="ARBA00023052"/>
    </source>
</evidence>
<dbReference type="InterPro" id="IPR012000">
    <property type="entry name" value="Thiamin_PyroP_enz_cen_dom"/>
</dbReference>
<protein>
    <recommendedName>
        <fullName evidence="9">Acetolactate synthase</fullName>
    </recommendedName>
</protein>
<keyword evidence="2 3" id="KW-0786">Thiamine pyrophosphate</keyword>
<dbReference type="Proteomes" id="UP000176422">
    <property type="component" value="Unassembled WGS sequence"/>
</dbReference>
<evidence type="ECO:0000259" key="6">
    <source>
        <dbReference type="Pfam" id="PF02776"/>
    </source>
</evidence>
<dbReference type="Pfam" id="PF02776">
    <property type="entry name" value="TPP_enzyme_N"/>
    <property type="match status" value="1"/>
</dbReference>
<evidence type="ECO:0000259" key="4">
    <source>
        <dbReference type="Pfam" id="PF00205"/>
    </source>
</evidence>
<dbReference type="STRING" id="1802559.A2372_02810"/>
<sequence>MKLSDYVMQFIKEQVADTVFLMSGGGIMHLVDSLGKSDLYAYCCHHEQAAAIAAEGYARMKNVPGVVLVTTGPGGTNALTGVAGAWLDSIPMLVIAGQVKRADITPRKDGVPVVRQTGFQELNVIDMMKPITKYAVTVDRPQNIRRVLQKAVYLATHGRPGPVFVEIPLDVQATELDLAYLEECGSWYPAMDLLPEQSDAVLCFAYKVGQLLRNAKRPLLMAGNGIRLAGGVDALNRFLEKTKINVVTPMFTADDLVTHEYPYYLGRQGMSGNRAANYAVDNCDVLLVIGERLQLTQTSYDHGNFATQATKIMVDIDLGELQKNTLSIDFPVLCDAKTFLEALCAEDIPPDRWDVAVDRIAPAEYACAEGYLNVYRFLDRLNTYLDSMPIVTANGMASVASHQALTLKNGQRFLTNAGLGHMGSGLPMAIGACIANGYQPVICMEGDGSIMLNLQELQTIKHHNLPIKVFIFNNNGYYSIRNTHQNYFDNVFAADSSSGVSLPNFYRIAPAFGLPIVRICNDHELDVGLDQVVQHRGPIVCELMLDPAQPMLERWSAGMLREAL</sequence>
<dbReference type="GO" id="GO:0005948">
    <property type="term" value="C:acetolactate synthase complex"/>
    <property type="evidence" value="ECO:0007669"/>
    <property type="project" value="TreeGrafter"/>
</dbReference>
<proteinExistence type="inferred from homology"/>
<accession>A0A1F8DXN8</accession>
<dbReference type="EMBL" id="MGIT01000001">
    <property type="protein sequence ID" value="OGM93304.1"/>
    <property type="molecule type" value="Genomic_DNA"/>
</dbReference>
<dbReference type="InterPro" id="IPR029035">
    <property type="entry name" value="DHS-like_NAD/FAD-binding_dom"/>
</dbReference>
<evidence type="ECO:0000256" key="3">
    <source>
        <dbReference type="RuleBase" id="RU362132"/>
    </source>
</evidence>
<dbReference type="Gene3D" id="3.40.50.1220">
    <property type="entry name" value="TPP-binding domain"/>
    <property type="match status" value="1"/>
</dbReference>
<dbReference type="AlphaFoldDB" id="A0A1F8DXN8"/>
<comment type="caution">
    <text evidence="7">The sequence shown here is derived from an EMBL/GenBank/DDBJ whole genome shotgun (WGS) entry which is preliminary data.</text>
</comment>
<dbReference type="GO" id="GO:0009099">
    <property type="term" value="P:L-valine biosynthetic process"/>
    <property type="evidence" value="ECO:0007669"/>
    <property type="project" value="TreeGrafter"/>
</dbReference>
<dbReference type="PANTHER" id="PTHR18968">
    <property type="entry name" value="THIAMINE PYROPHOSPHATE ENZYMES"/>
    <property type="match status" value="1"/>
</dbReference>
<dbReference type="CDD" id="cd07035">
    <property type="entry name" value="TPP_PYR_POX_like"/>
    <property type="match status" value="1"/>
</dbReference>